<protein>
    <submittedName>
        <fullName evidence="2">Transposase</fullName>
    </submittedName>
</protein>
<dbReference type="Pfam" id="PF13340">
    <property type="entry name" value="DUF4096"/>
    <property type="match status" value="1"/>
</dbReference>
<feature type="domain" description="Insertion element IS402-like" evidence="1">
    <location>
        <begin position="13"/>
        <end position="85"/>
    </location>
</feature>
<proteinExistence type="predicted"/>
<comment type="caution">
    <text evidence="2">The sequence shown here is derived from an EMBL/GenBank/DDBJ whole genome shotgun (WGS) entry which is preliminary data.</text>
</comment>
<dbReference type="InterPro" id="IPR052909">
    <property type="entry name" value="Transposase_6_like"/>
</dbReference>
<evidence type="ECO:0000259" key="1">
    <source>
        <dbReference type="Pfam" id="PF13340"/>
    </source>
</evidence>
<organism evidence="2 3">
    <name type="scientific">Roseomonas acroporae</name>
    <dbReference type="NCBI Taxonomy" id="2937791"/>
    <lineage>
        <taxon>Bacteria</taxon>
        <taxon>Pseudomonadati</taxon>
        <taxon>Pseudomonadota</taxon>
        <taxon>Alphaproteobacteria</taxon>
        <taxon>Acetobacterales</taxon>
        <taxon>Roseomonadaceae</taxon>
        <taxon>Roseomonas</taxon>
    </lineage>
</organism>
<reference evidence="2" key="1">
    <citation type="submission" date="2022-04" db="EMBL/GenBank/DDBJ databases">
        <title>Roseomonas acroporae sp. nov., isolated from coral Acropora digitifera.</title>
        <authorList>
            <person name="Sun H."/>
        </authorList>
    </citation>
    <scope>NUCLEOTIDE SEQUENCE</scope>
    <source>
        <strain evidence="2">NAR14</strain>
    </source>
</reference>
<dbReference type="RefSeq" id="WP_248668901.1">
    <property type="nucleotide sequence ID" value="NZ_JALPRX010000095.1"/>
</dbReference>
<dbReference type="AlphaFoldDB" id="A0A9X1YCU4"/>
<dbReference type="PANTHER" id="PTHR46637:SF1">
    <property type="entry name" value="BLL5188 PROTEIN"/>
    <property type="match status" value="1"/>
</dbReference>
<accession>A0A9X1YCU4</accession>
<evidence type="ECO:0000313" key="3">
    <source>
        <dbReference type="Proteomes" id="UP001139516"/>
    </source>
</evidence>
<name>A0A9X1YCU4_9PROT</name>
<dbReference type="Proteomes" id="UP001139516">
    <property type="component" value="Unassembled WGS sequence"/>
</dbReference>
<dbReference type="InterPro" id="IPR025161">
    <property type="entry name" value="IS402-like_dom"/>
</dbReference>
<dbReference type="EMBL" id="JALPRX010000095">
    <property type="protein sequence ID" value="MCK8786788.1"/>
    <property type="molecule type" value="Genomic_DNA"/>
</dbReference>
<keyword evidence="3" id="KW-1185">Reference proteome</keyword>
<evidence type="ECO:0000313" key="2">
    <source>
        <dbReference type="EMBL" id="MCK8786788.1"/>
    </source>
</evidence>
<gene>
    <name evidence="2" type="ORF">M0638_20665</name>
</gene>
<sequence>MPHLTPPRRWQPLTDSQYAALAPHLHAPTRSPAGRPTDTRRHLDALFFTATAACPWHALPAAYGRPDTASRHARRLAASGLFQRLLTALASRHCPPALREIAHDIVAAARRATRLRSVGLHLIALARRLGFLSVLPGPPHWVPDPDLSGTATTLADSLMRRAAAHPEARPDPALFHAARALLRAAGGRARLPRRFHPV</sequence>
<dbReference type="PANTHER" id="PTHR46637">
    <property type="entry name" value="TIS1421-TRANSPOSASE PROTEIN A"/>
    <property type="match status" value="1"/>
</dbReference>